<evidence type="ECO:0000313" key="1">
    <source>
        <dbReference type="EMBL" id="MFD1163085.1"/>
    </source>
</evidence>
<dbReference type="Pfam" id="PF13578">
    <property type="entry name" value="Methyltransf_24"/>
    <property type="match status" value="1"/>
</dbReference>
<dbReference type="GO" id="GO:0008168">
    <property type="term" value="F:methyltransferase activity"/>
    <property type="evidence" value="ECO:0007669"/>
    <property type="project" value="UniProtKB-KW"/>
</dbReference>
<name>A0ABW3RDA1_9FLAO</name>
<dbReference type="EC" id="2.1.1.-" evidence="1"/>
<sequence>MLYQIKQYIKFLLKSSNQHGVHSPFVYNLVTKCFYDTYNFPAYKNIINYRKALLKTKTNIKVTDLGAGSRVLKHTKRRVSDMAKNAGTTYKRAKLLHRLVRYFEFETILELGTSLGIATQAMHLANPKANITSIEGCPNISNFTKANFEKHNLNHITVITDNFDNATKALASNKYDFIFFDGNHQKEATLRYFETLLKTAHNDSVFIFDDIYWSKSMTEAWETIKQHPKVTVTIDTFFWGFVFFRTEQVKEHFTIRV</sequence>
<keyword evidence="2" id="KW-1185">Reference proteome</keyword>
<dbReference type="Gene3D" id="3.40.50.150">
    <property type="entry name" value="Vaccinia Virus protein VP39"/>
    <property type="match status" value="1"/>
</dbReference>
<gene>
    <name evidence="1" type="ORF">ACFQ2E_11690</name>
</gene>
<reference evidence="2" key="1">
    <citation type="journal article" date="2019" name="Int. J. Syst. Evol. Microbiol.">
        <title>The Global Catalogue of Microorganisms (GCM) 10K type strain sequencing project: providing services to taxonomists for standard genome sequencing and annotation.</title>
        <authorList>
            <consortium name="The Broad Institute Genomics Platform"/>
            <consortium name="The Broad Institute Genome Sequencing Center for Infectious Disease"/>
            <person name="Wu L."/>
            <person name="Ma J."/>
        </authorList>
    </citation>
    <scope>NUCLEOTIDE SEQUENCE [LARGE SCALE GENOMIC DNA]</scope>
    <source>
        <strain evidence="2">CCUG 63246</strain>
    </source>
</reference>
<evidence type="ECO:0000313" key="2">
    <source>
        <dbReference type="Proteomes" id="UP001597163"/>
    </source>
</evidence>
<accession>A0ABW3RDA1</accession>
<comment type="caution">
    <text evidence="1">The sequence shown here is derived from an EMBL/GenBank/DDBJ whole genome shotgun (WGS) entry which is preliminary data.</text>
</comment>
<dbReference type="InterPro" id="IPR029063">
    <property type="entry name" value="SAM-dependent_MTases_sf"/>
</dbReference>
<dbReference type="SUPFAM" id="SSF53335">
    <property type="entry name" value="S-adenosyl-L-methionine-dependent methyltransferases"/>
    <property type="match status" value="1"/>
</dbReference>
<keyword evidence="1" id="KW-0489">Methyltransferase</keyword>
<dbReference type="EMBL" id="JBHTLJ010000003">
    <property type="protein sequence ID" value="MFD1163085.1"/>
    <property type="molecule type" value="Genomic_DNA"/>
</dbReference>
<protein>
    <submittedName>
        <fullName evidence="1">O-methyltransferase</fullName>
        <ecNumber evidence="1">2.1.1.-</ecNumber>
    </submittedName>
</protein>
<proteinExistence type="predicted"/>
<dbReference type="CDD" id="cd02440">
    <property type="entry name" value="AdoMet_MTases"/>
    <property type="match status" value="1"/>
</dbReference>
<dbReference type="GO" id="GO:0032259">
    <property type="term" value="P:methylation"/>
    <property type="evidence" value="ECO:0007669"/>
    <property type="project" value="UniProtKB-KW"/>
</dbReference>
<keyword evidence="1" id="KW-0808">Transferase</keyword>
<organism evidence="1 2">
    <name type="scientific">Hwangdonia seohaensis</name>
    <dbReference type="NCBI Taxonomy" id="1240727"/>
    <lineage>
        <taxon>Bacteria</taxon>
        <taxon>Pseudomonadati</taxon>
        <taxon>Bacteroidota</taxon>
        <taxon>Flavobacteriia</taxon>
        <taxon>Flavobacteriales</taxon>
        <taxon>Flavobacteriaceae</taxon>
        <taxon>Hwangdonia</taxon>
    </lineage>
</organism>
<dbReference type="RefSeq" id="WP_311940180.1">
    <property type="nucleotide sequence ID" value="NZ_JAVSCK010000003.1"/>
</dbReference>
<dbReference type="Proteomes" id="UP001597163">
    <property type="component" value="Unassembled WGS sequence"/>
</dbReference>